<name>A0A853B6P6_9PSEU</name>
<reference evidence="2 3" key="1">
    <citation type="submission" date="2020-07" db="EMBL/GenBank/DDBJ databases">
        <title>Sequencing the genomes of 1000 actinobacteria strains.</title>
        <authorList>
            <person name="Klenk H.-P."/>
        </authorList>
    </citation>
    <scope>NUCLEOTIDE SEQUENCE [LARGE SCALE GENOMIC DNA]</scope>
    <source>
        <strain evidence="2 3">DSM 104006</strain>
    </source>
</reference>
<keyword evidence="3" id="KW-1185">Reference proteome</keyword>
<dbReference type="AlphaFoldDB" id="A0A853B6P6"/>
<proteinExistence type="predicted"/>
<gene>
    <name evidence="2" type="ORF">HNR02_003805</name>
</gene>
<evidence type="ECO:0000313" key="2">
    <source>
        <dbReference type="EMBL" id="NYI90482.1"/>
    </source>
</evidence>
<protein>
    <submittedName>
        <fullName evidence="2">Uncharacterized protein</fullName>
    </submittedName>
</protein>
<feature type="transmembrane region" description="Helical" evidence="1">
    <location>
        <begin position="32"/>
        <end position="50"/>
    </location>
</feature>
<comment type="caution">
    <text evidence="2">The sequence shown here is derived from an EMBL/GenBank/DDBJ whole genome shotgun (WGS) entry which is preliminary data.</text>
</comment>
<dbReference type="EMBL" id="JACCFK010000001">
    <property type="protein sequence ID" value="NYI90482.1"/>
    <property type="molecule type" value="Genomic_DNA"/>
</dbReference>
<feature type="transmembrane region" description="Helical" evidence="1">
    <location>
        <begin position="6"/>
        <end position="25"/>
    </location>
</feature>
<organism evidence="2 3">
    <name type="scientific">Amycolatopsis endophytica</name>
    <dbReference type="NCBI Taxonomy" id="860233"/>
    <lineage>
        <taxon>Bacteria</taxon>
        <taxon>Bacillati</taxon>
        <taxon>Actinomycetota</taxon>
        <taxon>Actinomycetes</taxon>
        <taxon>Pseudonocardiales</taxon>
        <taxon>Pseudonocardiaceae</taxon>
        <taxon>Amycolatopsis</taxon>
    </lineage>
</organism>
<sequence>MVTSKQADPLAVALANASLLSAGYVMLGRRKLAFGTGVVTITLVSVLAMIVRTLWFEFVVFGWWAAMVAHGLFLSRGGGGSRRQRLIALAFTMPVLLVFGLLRFDAARIDANAAETHGRGDCPATLAELDGLWAGHHVADAPLTVRAEQTTRACRLLLAAEEQLDQSLGGDVEPLEHGFATLTAVRRIDGQDQRIREVLDRFTSHLSPGGGCDTAAITDWLRQYARGPVLDQAAAVVPRVAPGALLLCADMLMQSDDWPEARDRYRQLVAAYPGHELAARATEGADRATREIELANVRDLLDVSYSGGEPEYCDSPAPYSFAAPYGDGPNRALVFGDDDTLDRFPGEWRAGGPEDAVAIVCVGESDYGVPVETCTYRSQTAAAIVGDTTFHRIALPVRVYELKTGRLVSDTRIEISGGSCPEVLRHSSYLTPIGPPSQVYVTPSDGDIRVAFQPLIDP</sequence>
<keyword evidence="1" id="KW-0812">Transmembrane</keyword>
<keyword evidence="1" id="KW-0472">Membrane</keyword>
<accession>A0A853B6P6</accession>
<evidence type="ECO:0000313" key="3">
    <source>
        <dbReference type="Proteomes" id="UP000549616"/>
    </source>
</evidence>
<keyword evidence="1" id="KW-1133">Transmembrane helix</keyword>
<feature type="transmembrane region" description="Helical" evidence="1">
    <location>
        <begin position="56"/>
        <end position="74"/>
    </location>
</feature>
<dbReference type="Proteomes" id="UP000549616">
    <property type="component" value="Unassembled WGS sequence"/>
</dbReference>
<dbReference type="RefSeq" id="WP_179774497.1">
    <property type="nucleotide sequence ID" value="NZ_JACCFK010000001.1"/>
</dbReference>
<feature type="transmembrane region" description="Helical" evidence="1">
    <location>
        <begin position="86"/>
        <end position="104"/>
    </location>
</feature>
<evidence type="ECO:0000256" key="1">
    <source>
        <dbReference type="SAM" id="Phobius"/>
    </source>
</evidence>